<reference evidence="3" key="1">
    <citation type="journal article" date="2019" name="Int. J. Syst. Evol. Microbiol.">
        <title>The Global Catalogue of Microorganisms (GCM) 10K type strain sequencing project: providing services to taxonomists for standard genome sequencing and annotation.</title>
        <authorList>
            <consortium name="The Broad Institute Genomics Platform"/>
            <consortium name="The Broad Institute Genome Sequencing Center for Infectious Disease"/>
            <person name="Wu L."/>
            <person name="Ma J."/>
        </authorList>
    </citation>
    <scope>NUCLEOTIDE SEQUENCE [LARGE SCALE GENOMIC DNA]</scope>
    <source>
        <strain evidence="3">CCUG 54950</strain>
    </source>
</reference>
<dbReference type="EMBL" id="JBHUEH010000032">
    <property type="protein sequence ID" value="MFD1887996.1"/>
    <property type="molecule type" value="Genomic_DNA"/>
</dbReference>
<dbReference type="Pfam" id="PF00462">
    <property type="entry name" value="Glutaredoxin"/>
    <property type="match status" value="1"/>
</dbReference>
<organism evidence="2 3">
    <name type="scientific">Paenibacillus wenxiniae</name>
    <dbReference type="NCBI Taxonomy" id="1636843"/>
    <lineage>
        <taxon>Bacteria</taxon>
        <taxon>Bacillati</taxon>
        <taxon>Bacillota</taxon>
        <taxon>Bacilli</taxon>
        <taxon>Bacillales</taxon>
        <taxon>Paenibacillaceae</taxon>
        <taxon>Paenibacillus</taxon>
    </lineage>
</organism>
<comment type="caution">
    <text evidence="2">The sequence shown here is derived from an EMBL/GenBank/DDBJ whole genome shotgun (WGS) entry which is preliminary data.</text>
</comment>
<dbReference type="InterPro" id="IPR002109">
    <property type="entry name" value="Glutaredoxin"/>
</dbReference>
<dbReference type="Proteomes" id="UP001597233">
    <property type="component" value="Unassembled WGS sequence"/>
</dbReference>
<proteinExistence type="predicted"/>
<evidence type="ECO:0000313" key="2">
    <source>
        <dbReference type="EMBL" id="MFD1887996.1"/>
    </source>
</evidence>
<gene>
    <name evidence="2" type="ORF">ACFSC9_21165</name>
</gene>
<dbReference type="PROSITE" id="PS51354">
    <property type="entry name" value="GLUTAREDOXIN_2"/>
    <property type="match status" value="1"/>
</dbReference>
<name>A0ABW4RNV7_9BACL</name>
<accession>A0ABW4RNV7</accession>
<keyword evidence="3" id="KW-1185">Reference proteome</keyword>
<dbReference type="SUPFAM" id="SSF52833">
    <property type="entry name" value="Thioredoxin-like"/>
    <property type="match status" value="1"/>
</dbReference>
<feature type="domain" description="Glutaredoxin" evidence="1">
    <location>
        <begin position="19"/>
        <end position="74"/>
    </location>
</feature>
<evidence type="ECO:0000313" key="3">
    <source>
        <dbReference type="Proteomes" id="UP001597233"/>
    </source>
</evidence>
<sequence>MSQSFNSTESFTPDTPPHVIVWSKTGCHFCQEIKTYLETNGYAYTNLEVAGHDELRDILEAKYGIRHVPVVEVGQGATYTALLEPDLEKLRHLLAGQPIQQSV</sequence>
<dbReference type="Gene3D" id="3.40.30.10">
    <property type="entry name" value="Glutaredoxin"/>
    <property type="match status" value="1"/>
</dbReference>
<dbReference type="RefSeq" id="WP_347323732.1">
    <property type="nucleotide sequence ID" value="NZ_JBCGUH010000002.1"/>
</dbReference>
<dbReference type="CDD" id="cd02976">
    <property type="entry name" value="NrdH"/>
    <property type="match status" value="1"/>
</dbReference>
<protein>
    <submittedName>
        <fullName evidence="2">Glutaredoxin family protein</fullName>
    </submittedName>
</protein>
<evidence type="ECO:0000259" key="1">
    <source>
        <dbReference type="Pfam" id="PF00462"/>
    </source>
</evidence>
<dbReference type="InterPro" id="IPR036249">
    <property type="entry name" value="Thioredoxin-like_sf"/>
</dbReference>